<evidence type="ECO:0000256" key="4">
    <source>
        <dbReference type="ARBA" id="ARBA00022692"/>
    </source>
</evidence>
<dbReference type="SUPFAM" id="SSF56300">
    <property type="entry name" value="Metallo-dependent phosphatases"/>
    <property type="match status" value="1"/>
</dbReference>
<evidence type="ECO:0000256" key="6">
    <source>
        <dbReference type="ARBA" id="ARBA00022970"/>
    </source>
</evidence>
<dbReference type="Gene3D" id="3.60.21.10">
    <property type="match status" value="1"/>
</dbReference>
<keyword evidence="4" id="KW-0812">Transmembrane</keyword>
<keyword evidence="11" id="KW-1185">Reference proteome</keyword>
<dbReference type="AlphaFoldDB" id="A0A914I0G5"/>
<evidence type="ECO:0000256" key="8">
    <source>
        <dbReference type="ARBA" id="ARBA00023128"/>
    </source>
</evidence>
<dbReference type="WBParaSite" id="Gr19_v10_g5467.t1">
    <property type="protein sequence ID" value="Gr19_v10_g5467.t1"/>
    <property type="gene ID" value="Gr19_v10_g5467"/>
</dbReference>
<name>A0A914I0G5_GLORO</name>
<keyword evidence="6" id="KW-0029">Amino-acid transport</keyword>
<dbReference type="SMART" id="SM00054">
    <property type="entry name" value="EFh"/>
    <property type="match status" value="5"/>
</dbReference>
<evidence type="ECO:0000256" key="7">
    <source>
        <dbReference type="ARBA" id="ARBA00022989"/>
    </source>
</evidence>
<dbReference type="GO" id="GO:0005743">
    <property type="term" value="C:mitochondrial inner membrane"/>
    <property type="evidence" value="ECO:0007669"/>
    <property type="project" value="TreeGrafter"/>
</dbReference>
<dbReference type="Pfam" id="PF03820">
    <property type="entry name" value="SFXNs"/>
    <property type="match status" value="1"/>
</dbReference>
<dbReference type="GO" id="GO:0005509">
    <property type="term" value="F:calcium ion binding"/>
    <property type="evidence" value="ECO:0007669"/>
    <property type="project" value="InterPro"/>
</dbReference>
<dbReference type="InterPro" id="IPR018247">
    <property type="entry name" value="EF_Hand_1_Ca_BS"/>
</dbReference>
<evidence type="ECO:0000256" key="2">
    <source>
        <dbReference type="ARBA" id="ARBA00005974"/>
    </source>
</evidence>
<dbReference type="InterPro" id="IPR002048">
    <property type="entry name" value="EF_hand_dom"/>
</dbReference>
<evidence type="ECO:0000259" key="10">
    <source>
        <dbReference type="PROSITE" id="PS50222"/>
    </source>
</evidence>
<keyword evidence="8" id="KW-0496">Mitochondrion</keyword>
<protein>
    <submittedName>
        <fullName evidence="12">EF-hand domain-containing protein</fullName>
    </submittedName>
</protein>
<dbReference type="NCBIfam" id="TIGR00798">
    <property type="entry name" value="mtc"/>
    <property type="match status" value="1"/>
</dbReference>
<keyword evidence="9" id="KW-0472">Membrane</keyword>
<sequence>MPGIVVTVVMKPNEHAFDHALVNHLMIKPDISKPRWDQSTFDGRARHFFAVVNPLNVLASGSELENSRKIVLDYRKGKCSANLTVAQLWHAKHLYDSAFHPHTGEKVMLIGRMSAQVPCNTLITGGMLSFYKSTPAVVGWQFINQTFNAIVNYSNRSGDSLSKGQLLQAYCLATGGAMSVALGLNHVATKMPPIWGRLVPFAAVAFANCVNIPMMRRKEFVDGVEVMDENGVPLGKSRKLAWWAIPQVVISRIGMAVPGMVCIPMLINRLDRYKWFCARPWLSPVLQTALCGLILTFSTPLCCALFPQLSSVKVAQLEPELKNRIYQQYAGADNDGTQTVPELVFYNKGLLALSLKSASSARTFQIGDIGGKEHNGNHSPTDGQQSVAKLMGQLAKKGLNLVLNLGDNFYENGVTEKDVEERFKTNFLKVFGTVGSETVPWYTIAGNRDYKADGANISPQIEKTTGKWTFPAPYYVIHYNFGTKARRVAVRFVMIDTVILCGQNRKVFRNLKESPVEKVEASEKHFEWLIKQLHLAEEGVDFLFVAGHYPLYLTDGDRSFSCAKRLQELFLHHRVSAYFSGHEHNLKYLSIKGDVPRIVSGAGSRMESAIYENHVPKEFGEQLRFGYPDSIEVKQNGKIVEDKHLGGGFVAMEIDEETMEADIKFYAAGIDHSQLHKMASPQPDLQHIFQTVDRDRSGQISADELQQALSNGTWKPFNPETCRMMISMFDSNNDGGINLQEFRSLWDYINDWTRTFRSFDRDSSGNIDRDELVNALTQFGYRLSGPFYDMLMRKFDRTHIGHINFDDFIQLCVVLQTLTAAFREKDTDRDGWIRIYYEEFLAMVFSLKMAMMEAR</sequence>
<dbReference type="InterPro" id="IPR029052">
    <property type="entry name" value="Metallo-depent_PP-like"/>
</dbReference>
<dbReference type="Gene3D" id="1.10.238.10">
    <property type="entry name" value="EF-hand"/>
    <property type="match status" value="1"/>
</dbReference>
<dbReference type="InterPro" id="IPR004686">
    <property type="entry name" value="Mtc"/>
</dbReference>
<dbReference type="InterPro" id="IPR011992">
    <property type="entry name" value="EF-hand-dom_pair"/>
</dbReference>
<dbReference type="InterPro" id="IPR004843">
    <property type="entry name" value="Calcineurin-like_PHP"/>
</dbReference>
<evidence type="ECO:0000256" key="9">
    <source>
        <dbReference type="ARBA" id="ARBA00023136"/>
    </source>
</evidence>
<evidence type="ECO:0000313" key="12">
    <source>
        <dbReference type="WBParaSite" id="Gr19_v10_g5467.t1"/>
    </source>
</evidence>
<dbReference type="PANTHER" id="PTHR11153:SF8">
    <property type="entry name" value="SIDEROFLEXIN-1"/>
    <property type="match status" value="1"/>
</dbReference>
<proteinExistence type="inferred from homology"/>
<evidence type="ECO:0000256" key="3">
    <source>
        <dbReference type="ARBA" id="ARBA00022448"/>
    </source>
</evidence>
<dbReference type="CDD" id="cd16183">
    <property type="entry name" value="EFh_PEF_ALG-2"/>
    <property type="match status" value="1"/>
</dbReference>
<dbReference type="GO" id="GO:0015075">
    <property type="term" value="F:monoatomic ion transmembrane transporter activity"/>
    <property type="evidence" value="ECO:0007669"/>
    <property type="project" value="InterPro"/>
</dbReference>
<dbReference type="PROSITE" id="PS50222">
    <property type="entry name" value="EF_HAND_2"/>
    <property type="match status" value="2"/>
</dbReference>
<dbReference type="PANTHER" id="PTHR11153">
    <property type="entry name" value="SIDEROFLEXIN"/>
    <property type="match status" value="1"/>
</dbReference>
<comment type="subcellular location">
    <subcellularLocation>
        <location evidence="1">Mitochondrion membrane</location>
        <topology evidence="1">Multi-pass membrane protein</topology>
    </subcellularLocation>
</comment>
<dbReference type="SUPFAM" id="SSF47473">
    <property type="entry name" value="EF-hand"/>
    <property type="match status" value="1"/>
</dbReference>
<feature type="domain" description="EF-hand" evidence="10">
    <location>
        <begin position="747"/>
        <end position="782"/>
    </location>
</feature>
<reference evidence="12" key="1">
    <citation type="submission" date="2022-11" db="UniProtKB">
        <authorList>
            <consortium name="WormBaseParasite"/>
        </authorList>
    </citation>
    <scope>IDENTIFICATION</scope>
</reference>
<evidence type="ECO:0000256" key="1">
    <source>
        <dbReference type="ARBA" id="ARBA00004225"/>
    </source>
</evidence>
<dbReference type="GO" id="GO:0016787">
    <property type="term" value="F:hydrolase activity"/>
    <property type="evidence" value="ECO:0007669"/>
    <property type="project" value="InterPro"/>
</dbReference>
<keyword evidence="7" id="KW-1133">Transmembrane helix</keyword>
<accession>A0A914I0G5</accession>
<organism evidence="11 12">
    <name type="scientific">Globodera rostochiensis</name>
    <name type="common">Golden nematode worm</name>
    <name type="synonym">Heterodera rostochiensis</name>
    <dbReference type="NCBI Taxonomy" id="31243"/>
    <lineage>
        <taxon>Eukaryota</taxon>
        <taxon>Metazoa</taxon>
        <taxon>Ecdysozoa</taxon>
        <taxon>Nematoda</taxon>
        <taxon>Chromadorea</taxon>
        <taxon>Rhabditida</taxon>
        <taxon>Tylenchina</taxon>
        <taxon>Tylenchomorpha</taxon>
        <taxon>Tylenchoidea</taxon>
        <taxon>Heteroderidae</taxon>
        <taxon>Heteroderinae</taxon>
        <taxon>Globodera</taxon>
    </lineage>
</organism>
<dbReference type="PROSITE" id="PS00018">
    <property type="entry name" value="EF_HAND_1"/>
    <property type="match status" value="2"/>
</dbReference>
<keyword evidence="3" id="KW-0813">Transport</keyword>
<comment type="similarity">
    <text evidence="2">Belongs to the sideroflexin family.</text>
</comment>
<keyword evidence="5" id="KW-0106">Calcium</keyword>
<feature type="domain" description="EF-hand" evidence="10">
    <location>
        <begin position="680"/>
        <end position="715"/>
    </location>
</feature>
<dbReference type="Proteomes" id="UP000887572">
    <property type="component" value="Unplaced"/>
</dbReference>
<dbReference type="GO" id="GO:0140300">
    <property type="term" value="P:serine import into mitochondrion"/>
    <property type="evidence" value="ECO:0007669"/>
    <property type="project" value="TreeGrafter"/>
</dbReference>
<evidence type="ECO:0000313" key="11">
    <source>
        <dbReference type="Proteomes" id="UP000887572"/>
    </source>
</evidence>
<dbReference type="Pfam" id="PF00149">
    <property type="entry name" value="Metallophos"/>
    <property type="match status" value="1"/>
</dbReference>
<evidence type="ECO:0000256" key="5">
    <source>
        <dbReference type="ARBA" id="ARBA00022837"/>
    </source>
</evidence>
<dbReference type="Pfam" id="PF13499">
    <property type="entry name" value="EF-hand_7"/>
    <property type="match status" value="2"/>
</dbReference>